<keyword evidence="6 9" id="KW-0472">Membrane</keyword>
<keyword evidence="12" id="KW-1185">Reference proteome</keyword>
<accession>A0A084WI02</accession>
<dbReference type="GO" id="GO:0006935">
    <property type="term" value="P:chemotaxis"/>
    <property type="evidence" value="ECO:0007669"/>
    <property type="project" value="TreeGrafter"/>
</dbReference>
<reference evidence="10 12" key="1">
    <citation type="journal article" date="2014" name="BMC Genomics">
        <title>Genome sequence of Anopheles sinensis provides insight into genetics basis of mosquito competence for malaria parasites.</title>
        <authorList>
            <person name="Zhou D."/>
            <person name="Zhang D."/>
            <person name="Ding G."/>
            <person name="Shi L."/>
            <person name="Hou Q."/>
            <person name="Ye Y."/>
            <person name="Xu Y."/>
            <person name="Zhou H."/>
            <person name="Xiong C."/>
            <person name="Li S."/>
            <person name="Yu J."/>
            <person name="Hong S."/>
            <person name="Yu X."/>
            <person name="Zou P."/>
            <person name="Chen C."/>
            <person name="Chang X."/>
            <person name="Wang W."/>
            <person name="Lv Y."/>
            <person name="Sun Y."/>
            <person name="Ma L."/>
            <person name="Shen B."/>
            <person name="Zhu C."/>
        </authorList>
    </citation>
    <scope>NUCLEOTIDE SEQUENCE [LARGE SCALE GENOMIC DNA]</scope>
</reference>
<feature type="compositionally biased region" description="Low complexity" evidence="8">
    <location>
        <begin position="836"/>
        <end position="851"/>
    </location>
</feature>
<dbReference type="InterPro" id="IPR019130">
    <property type="entry name" value="Macoilin"/>
</dbReference>
<dbReference type="VEuPathDB" id="VectorBase:ASIC017868"/>
<comment type="subcellular location">
    <subcellularLocation>
        <location evidence="1">Nucleus membrane</location>
        <topology evidence="1">Multi-pass membrane protein</topology>
    </subcellularLocation>
    <subcellularLocation>
        <location evidence="2">Rough endoplasmic reticulum membrane</location>
        <topology evidence="2">Multi-pass membrane protein</topology>
    </subcellularLocation>
</comment>
<feature type="compositionally biased region" description="Low complexity" evidence="8">
    <location>
        <begin position="402"/>
        <end position="424"/>
    </location>
</feature>
<dbReference type="STRING" id="74873.A0A084WI02"/>
<feature type="transmembrane region" description="Helical" evidence="9">
    <location>
        <begin position="112"/>
        <end position="134"/>
    </location>
</feature>
<feature type="compositionally biased region" description="Polar residues" evidence="8">
    <location>
        <begin position="861"/>
        <end position="893"/>
    </location>
</feature>
<feature type="transmembrane region" description="Helical" evidence="9">
    <location>
        <begin position="74"/>
        <end position="100"/>
    </location>
</feature>
<dbReference type="Pfam" id="PF09726">
    <property type="entry name" value="Macoilin"/>
    <property type="match status" value="2"/>
</dbReference>
<evidence type="ECO:0000256" key="7">
    <source>
        <dbReference type="ARBA" id="ARBA00023242"/>
    </source>
</evidence>
<protein>
    <recommendedName>
        <fullName evidence="13">Macoilin</fullName>
    </recommendedName>
</protein>
<feature type="region of interest" description="Disordered" evidence="8">
    <location>
        <begin position="390"/>
        <end position="474"/>
    </location>
</feature>
<organism evidence="10">
    <name type="scientific">Anopheles sinensis</name>
    <name type="common">Mosquito</name>
    <dbReference type="NCBI Taxonomy" id="74873"/>
    <lineage>
        <taxon>Eukaryota</taxon>
        <taxon>Metazoa</taxon>
        <taxon>Ecdysozoa</taxon>
        <taxon>Arthropoda</taxon>
        <taxon>Hexapoda</taxon>
        <taxon>Insecta</taxon>
        <taxon>Pterygota</taxon>
        <taxon>Neoptera</taxon>
        <taxon>Endopterygota</taxon>
        <taxon>Diptera</taxon>
        <taxon>Nematocera</taxon>
        <taxon>Culicoidea</taxon>
        <taxon>Culicidae</taxon>
        <taxon>Anophelinae</taxon>
        <taxon>Anopheles</taxon>
    </lineage>
</organism>
<name>A0A084WI02_ANOSI</name>
<feature type="region of interest" description="Disordered" evidence="8">
    <location>
        <begin position="563"/>
        <end position="592"/>
    </location>
</feature>
<gene>
    <name evidence="10" type="ORF">ZHAS_00017868</name>
</gene>
<reference evidence="11" key="2">
    <citation type="submission" date="2020-05" db="UniProtKB">
        <authorList>
            <consortium name="EnsemblMetazoa"/>
        </authorList>
    </citation>
    <scope>IDENTIFICATION</scope>
</reference>
<feature type="compositionally biased region" description="Polar residues" evidence="8">
    <location>
        <begin position="432"/>
        <end position="454"/>
    </location>
</feature>
<evidence type="ECO:0000313" key="12">
    <source>
        <dbReference type="Proteomes" id="UP000030765"/>
    </source>
</evidence>
<dbReference type="GO" id="GO:0030867">
    <property type="term" value="C:rough endoplasmic reticulum membrane"/>
    <property type="evidence" value="ECO:0007669"/>
    <property type="project" value="UniProtKB-SubCell"/>
</dbReference>
<dbReference type="EMBL" id="KE525347">
    <property type="protein sequence ID" value="KFB49846.1"/>
    <property type="molecule type" value="Genomic_DNA"/>
</dbReference>
<dbReference type="EMBL" id="ATLV01023900">
    <property type="status" value="NOT_ANNOTATED_CDS"/>
    <property type="molecule type" value="Genomic_DNA"/>
</dbReference>
<feature type="region of interest" description="Disordered" evidence="8">
    <location>
        <begin position="824"/>
        <end position="902"/>
    </location>
</feature>
<feature type="region of interest" description="Disordered" evidence="8">
    <location>
        <begin position="250"/>
        <end position="362"/>
    </location>
</feature>
<dbReference type="AlphaFoldDB" id="A0A084WI02"/>
<feature type="compositionally biased region" description="Basic and acidic residues" evidence="8">
    <location>
        <begin position="563"/>
        <end position="574"/>
    </location>
</feature>
<evidence type="ECO:0000256" key="9">
    <source>
        <dbReference type="SAM" id="Phobius"/>
    </source>
</evidence>
<evidence type="ECO:0000313" key="11">
    <source>
        <dbReference type="EnsemblMetazoa" id="ASIC017868-PA"/>
    </source>
</evidence>
<evidence type="ECO:0000256" key="2">
    <source>
        <dbReference type="ARBA" id="ARBA00004269"/>
    </source>
</evidence>
<feature type="compositionally biased region" description="Low complexity" evidence="8">
    <location>
        <begin position="250"/>
        <end position="266"/>
    </location>
</feature>
<evidence type="ECO:0000256" key="1">
    <source>
        <dbReference type="ARBA" id="ARBA00004232"/>
    </source>
</evidence>
<feature type="transmembrane region" description="Helical" evidence="9">
    <location>
        <begin position="35"/>
        <end position="62"/>
    </location>
</feature>
<dbReference type="EnsemblMetazoa" id="ASIC017868-RA">
    <property type="protein sequence ID" value="ASIC017868-PA"/>
    <property type="gene ID" value="ASIC017868"/>
</dbReference>
<evidence type="ECO:0000313" key="10">
    <source>
        <dbReference type="EMBL" id="KFB49846.1"/>
    </source>
</evidence>
<keyword evidence="7" id="KW-0539">Nucleus</keyword>
<evidence type="ECO:0000256" key="8">
    <source>
        <dbReference type="SAM" id="MobiDB-lite"/>
    </source>
</evidence>
<dbReference type="OrthoDB" id="10071111at2759"/>
<dbReference type="GO" id="GO:0008017">
    <property type="term" value="F:microtubule binding"/>
    <property type="evidence" value="ECO:0007669"/>
    <property type="project" value="TreeGrafter"/>
</dbReference>
<dbReference type="GO" id="GO:0031965">
    <property type="term" value="C:nuclear membrane"/>
    <property type="evidence" value="ECO:0007669"/>
    <property type="project" value="UniProtKB-SubCell"/>
</dbReference>
<keyword evidence="3 9" id="KW-0812">Transmembrane</keyword>
<keyword evidence="4" id="KW-0256">Endoplasmic reticulum</keyword>
<keyword evidence="5 9" id="KW-1133">Transmembrane helix</keyword>
<evidence type="ECO:0000256" key="4">
    <source>
        <dbReference type="ARBA" id="ARBA00022824"/>
    </source>
</evidence>
<dbReference type="GO" id="GO:0023041">
    <property type="term" value="P:neuronal signal transduction"/>
    <property type="evidence" value="ECO:0007669"/>
    <property type="project" value="InterPro"/>
</dbReference>
<proteinExistence type="predicted"/>
<evidence type="ECO:0000256" key="6">
    <source>
        <dbReference type="ARBA" id="ARBA00023136"/>
    </source>
</evidence>
<sequence length="902" mass="96132">MKRRNADCGKIRRPIKKNKIAEQIGSNTLLYFKFLLLWVSVITADFLLEFRFEFLWPFWLLLRSVYDSFKYKGLAFSVLFVCIAITSDLVCLFFIPVQWLFFAASTYVWVQYVWHTDKGICLPTIILWILFVYLEAAIRWKDSRNIPHLDLCRPFAAHCIGYPVVTLGFGFKSYVGYRIRQRKQREVAKDNDFYMQLLQEALPKEESILLDPAVTDGTVNGGGKMNGSGGSYSYHQAVAVQQGSGIAATSTTTTTNTTSNNQNTANGITNSTKDHGGSGGSNHLGGGAGGKEPKDGSGGGVPTETVPHGAGSAVGSGKSSAGKQNGHVLNHEVVNSESGTPAPNEAKSGGRSGRKNRLKKAAEQNQANLSAIAKLCATLALASSVSTLTTSTATSTGGGVGDTTTLTTAATGTTSSPSSSSSSTKDNHQHNNGEQTKGGNMTADGGSSTNQHGPSSGSNKAMGGGGGGLSGQQQQPAVTTTVVVQKVCESCPRLEVDLKKVRAELATHRQTENELRQKYDSTTGNLKACLQAKQKDYDELQSRYQELSNQRQQERQSLQTVERRLGEERRHRQSLEAQLNNERKHRKQAEEKAARAECGEACKMKKEQMELEIDKLQHDLLATEDAKHMAEKQARNYEQEMRKMEVQMRNREAQQNTEVLMSALAAMQDKNATLEKNLSAETRVKLDLFSALGGTRREVEILTCSLRSKEKEILDLNAKIVQLVAVMPTLTNEALCLGGPGSGTGSDGVPGASMMRLADAPQLLPQQPMAGGPLNGVGGNQGGGGQQPSPMAHRVLNGPPMMSQLGSLGVLTSSMTTLPSVSSVLAGQNSGPPPGSVGVSLASLASGSGNSSVGGGGGNSQIVQMQSSNGAPNGGNNCPSNLDPNATVYTPKNNGMVGGTEA</sequence>
<dbReference type="OMA" id="KQRTACE"/>
<feature type="compositionally biased region" description="Gly residues" evidence="8">
    <location>
        <begin position="277"/>
        <end position="301"/>
    </location>
</feature>
<evidence type="ECO:0008006" key="13">
    <source>
        <dbReference type="Google" id="ProtNLM"/>
    </source>
</evidence>
<evidence type="ECO:0000256" key="3">
    <source>
        <dbReference type="ARBA" id="ARBA00022692"/>
    </source>
</evidence>
<dbReference type="Proteomes" id="UP000030765">
    <property type="component" value="Unassembled WGS sequence"/>
</dbReference>
<feature type="compositionally biased region" description="Low complexity" evidence="8">
    <location>
        <begin position="309"/>
        <end position="323"/>
    </location>
</feature>
<feature type="transmembrane region" description="Helical" evidence="9">
    <location>
        <begin position="155"/>
        <end position="175"/>
    </location>
</feature>
<evidence type="ECO:0000256" key="5">
    <source>
        <dbReference type="ARBA" id="ARBA00022989"/>
    </source>
</evidence>
<dbReference type="PANTHER" id="PTHR13289:SF6">
    <property type="entry name" value="MACOILIN"/>
    <property type="match status" value="1"/>
</dbReference>
<dbReference type="PANTHER" id="PTHR13289">
    <property type="entry name" value="PROTEIN PHOSPHATASE 1-BINDING PROTEIN BIFOCAL"/>
    <property type="match status" value="1"/>
</dbReference>